<comment type="function">
    <text evidence="15">Catalyzes the NADPH-dependent formation of L-aspartate-semialdehyde (L-ASA) by the reductive dephosphorylation of L-aspartyl-4-phosphate.</text>
</comment>
<evidence type="ECO:0000256" key="2">
    <source>
        <dbReference type="ARBA" id="ARBA00005076"/>
    </source>
</evidence>
<dbReference type="eggNOG" id="COG0136">
    <property type="taxonomic scope" value="Bacteria"/>
</dbReference>
<dbReference type="HOGENOM" id="CLU_049966_0_1_0"/>
<feature type="domain" description="Semialdehyde dehydrogenase NAD-binding" evidence="17">
    <location>
        <begin position="5"/>
        <end position="121"/>
    </location>
</feature>
<keyword evidence="19" id="KW-1185">Reference proteome</keyword>
<evidence type="ECO:0000256" key="10">
    <source>
        <dbReference type="ARBA" id="ARBA00022915"/>
    </source>
</evidence>
<dbReference type="UniPathway" id="UPA00051">
    <property type="reaction ID" value="UER00464"/>
</dbReference>
<dbReference type="KEGG" id="tid:Thein_1514"/>
<evidence type="ECO:0000256" key="13">
    <source>
        <dbReference type="ARBA" id="ARBA00023167"/>
    </source>
</evidence>
<dbReference type="STRING" id="667014.Thein_1514"/>
<keyword evidence="10 15" id="KW-0220">Diaminopimelate biosynthesis</keyword>
<dbReference type="PIRSF" id="PIRSF000148">
    <property type="entry name" value="ASA_dh"/>
    <property type="match status" value="1"/>
</dbReference>
<dbReference type="OrthoDB" id="9805684at2"/>
<dbReference type="SUPFAM" id="SSF55347">
    <property type="entry name" value="Glyceraldehyde-3-phosphate dehydrogenase-like, C-terminal domain"/>
    <property type="match status" value="1"/>
</dbReference>
<organism evidence="18 19">
    <name type="scientific">Thermodesulfatator indicus (strain DSM 15286 / JCM 11887 / CIR29812)</name>
    <dbReference type="NCBI Taxonomy" id="667014"/>
    <lineage>
        <taxon>Bacteria</taxon>
        <taxon>Pseudomonadati</taxon>
        <taxon>Thermodesulfobacteriota</taxon>
        <taxon>Thermodesulfobacteria</taxon>
        <taxon>Thermodesulfobacteriales</taxon>
        <taxon>Thermodesulfatatoraceae</taxon>
        <taxon>Thermodesulfatator</taxon>
    </lineage>
</organism>
<feature type="active site" description="Acyl-thioester intermediate" evidence="15 16">
    <location>
        <position position="132"/>
    </location>
</feature>
<feature type="binding site" evidence="15">
    <location>
        <position position="101"/>
    </location>
    <ligand>
        <name>phosphate</name>
        <dbReference type="ChEBI" id="CHEBI:43474"/>
    </ligand>
</feature>
<evidence type="ECO:0000313" key="18">
    <source>
        <dbReference type="EMBL" id="AEH45375.1"/>
    </source>
</evidence>
<gene>
    <name evidence="15" type="primary">asd</name>
    <name evidence="18" type="ordered locus">Thein_1514</name>
</gene>
<dbReference type="GO" id="GO:0051287">
    <property type="term" value="F:NAD binding"/>
    <property type="evidence" value="ECO:0007669"/>
    <property type="project" value="InterPro"/>
</dbReference>
<dbReference type="NCBIfam" id="NF011456">
    <property type="entry name" value="PRK14874.1"/>
    <property type="match status" value="1"/>
</dbReference>
<keyword evidence="9 15" id="KW-0521">NADP</keyword>
<dbReference type="FunCoup" id="F8AAF5">
    <property type="interactions" value="394"/>
</dbReference>
<comment type="catalytic activity">
    <reaction evidence="14 15">
        <text>L-aspartate 4-semialdehyde + phosphate + NADP(+) = 4-phospho-L-aspartate + NADPH + H(+)</text>
        <dbReference type="Rhea" id="RHEA:24284"/>
        <dbReference type="ChEBI" id="CHEBI:15378"/>
        <dbReference type="ChEBI" id="CHEBI:43474"/>
        <dbReference type="ChEBI" id="CHEBI:57535"/>
        <dbReference type="ChEBI" id="CHEBI:57783"/>
        <dbReference type="ChEBI" id="CHEBI:58349"/>
        <dbReference type="ChEBI" id="CHEBI:537519"/>
        <dbReference type="EC" id="1.2.1.11"/>
    </reaction>
</comment>
<evidence type="ECO:0000256" key="3">
    <source>
        <dbReference type="ARBA" id="ARBA00005097"/>
    </source>
</evidence>
<dbReference type="UniPathway" id="UPA00050">
    <property type="reaction ID" value="UER00463"/>
</dbReference>
<dbReference type="GO" id="GO:0046983">
    <property type="term" value="F:protein dimerization activity"/>
    <property type="evidence" value="ECO:0007669"/>
    <property type="project" value="InterPro"/>
</dbReference>
<dbReference type="Proteomes" id="UP000006793">
    <property type="component" value="Chromosome"/>
</dbReference>
<feature type="binding site" evidence="15">
    <location>
        <begin position="40"/>
        <end position="41"/>
    </location>
    <ligand>
        <name>NADP(+)</name>
        <dbReference type="ChEBI" id="CHEBI:58349"/>
    </ligand>
</feature>
<comment type="subunit">
    <text evidence="5 15">Homodimer.</text>
</comment>
<feature type="binding site" evidence="15">
    <location>
        <position position="159"/>
    </location>
    <ligand>
        <name>substrate</name>
    </ligand>
</feature>
<dbReference type="GO" id="GO:0009089">
    <property type="term" value="P:lysine biosynthetic process via diaminopimelate"/>
    <property type="evidence" value="ECO:0007669"/>
    <property type="project" value="UniProtKB-UniRule"/>
</dbReference>
<evidence type="ECO:0000256" key="14">
    <source>
        <dbReference type="ARBA" id="ARBA00047891"/>
    </source>
</evidence>
<evidence type="ECO:0000256" key="9">
    <source>
        <dbReference type="ARBA" id="ARBA00022857"/>
    </source>
</evidence>
<feature type="binding site" evidence="15">
    <location>
        <position position="239"/>
    </location>
    <ligand>
        <name>substrate</name>
    </ligand>
</feature>
<keyword evidence="12 15" id="KW-0457">Lysine biosynthesis</keyword>
<sequence length="340" mass="37595">MKEFNVAVVGATGAVGRMMLQVLEERNFPVKNLRLFASERSRGLKIPFKGEEIEVEVLGEQKSFSGIDIALFSAGASRSLEYAPKFAADGAVVVDNSSAWRMDPQVPLVVPEVNPHAVADYKNKGIIANPNCSTIQMVVALKPLYDFSRIKRVVVSTYQAVSGAGQKAINELMDQTKAWCKGETLPEPQVFPHQIAFNCLPHIDVFLDNGYTKEEMKMVNETKKIMEDEKIGVTATTVRVPVFYGHAEAVNIETEKKISAEKARELLSNFPGIVVIDEPGEKKYPLQIEIAGRDEVFVGRIREDESIENGLNLWVVADNLRKGAATNAVQIAELLAEKYL</sequence>
<dbReference type="AlphaFoldDB" id="F8AAF5"/>
<feature type="binding site" evidence="15">
    <location>
        <begin position="12"/>
        <end position="15"/>
    </location>
    <ligand>
        <name>NADP(+)</name>
        <dbReference type="ChEBI" id="CHEBI:58349"/>
    </ligand>
</feature>
<evidence type="ECO:0000256" key="15">
    <source>
        <dbReference type="HAMAP-Rule" id="MF_02121"/>
    </source>
</evidence>
<dbReference type="InterPro" id="IPR005986">
    <property type="entry name" value="Asp_semialdehyde_DH_beta"/>
</dbReference>
<evidence type="ECO:0000256" key="7">
    <source>
        <dbReference type="ARBA" id="ARBA00022605"/>
    </source>
</evidence>
<comment type="caution">
    <text evidence="15">Lacks conserved residue(s) required for the propagation of feature annotation.</text>
</comment>
<dbReference type="UniPathway" id="UPA00034">
    <property type="reaction ID" value="UER00016"/>
</dbReference>
<keyword evidence="7 15" id="KW-0028">Amino-acid biosynthesis</keyword>
<dbReference type="NCBIfam" id="TIGR01296">
    <property type="entry name" value="asd_B"/>
    <property type="match status" value="1"/>
</dbReference>
<evidence type="ECO:0000313" key="19">
    <source>
        <dbReference type="Proteomes" id="UP000006793"/>
    </source>
</evidence>
<dbReference type="CDD" id="cd02316">
    <property type="entry name" value="VcASADH2_like_N"/>
    <property type="match status" value="1"/>
</dbReference>
<dbReference type="EMBL" id="CP002683">
    <property type="protein sequence ID" value="AEH45375.1"/>
    <property type="molecule type" value="Genomic_DNA"/>
</dbReference>
<dbReference type="GO" id="GO:0009097">
    <property type="term" value="P:isoleucine biosynthetic process"/>
    <property type="evidence" value="ECO:0007669"/>
    <property type="project" value="UniProtKB-UniRule"/>
</dbReference>
<dbReference type="InterPro" id="IPR012080">
    <property type="entry name" value="Asp_semialdehyde_DH"/>
</dbReference>
<evidence type="ECO:0000259" key="17">
    <source>
        <dbReference type="SMART" id="SM00859"/>
    </source>
</evidence>
<name>F8AAF5_THEID</name>
<evidence type="ECO:0000256" key="11">
    <source>
        <dbReference type="ARBA" id="ARBA00023002"/>
    </source>
</evidence>
<feature type="active site" description="Proton acceptor" evidence="15 16">
    <location>
        <position position="246"/>
    </location>
</feature>
<dbReference type="PANTHER" id="PTHR46278">
    <property type="entry name" value="DEHYDROGENASE, PUTATIVE-RELATED"/>
    <property type="match status" value="1"/>
</dbReference>
<reference evidence="19" key="1">
    <citation type="submission" date="2011-04" db="EMBL/GenBank/DDBJ databases">
        <title>The complete genome of Thermodesulfatator indicus DSM 15286.</title>
        <authorList>
            <person name="Lucas S."/>
            <person name="Copeland A."/>
            <person name="Lapidus A."/>
            <person name="Bruce D."/>
            <person name="Goodwin L."/>
            <person name="Pitluck S."/>
            <person name="Peters L."/>
            <person name="Kyrpides N."/>
            <person name="Mavromatis K."/>
            <person name="Pagani I."/>
            <person name="Ivanova N."/>
            <person name="Saunders L."/>
            <person name="Detter J.C."/>
            <person name="Tapia R."/>
            <person name="Han C."/>
            <person name="Land M."/>
            <person name="Hauser L."/>
            <person name="Markowitz V."/>
            <person name="Cheng J.-F."/>
            <person name="Hugenholtz P."/>
            <person name="Woyke T."/>
            <person name="Wu D."/>
            <person name="Spring S."/>
            <person name="Schroeder M."/>
            <person name="Brambilla E."/>
            <person name="Klenk H.-P."/>
            <person name="Eisen J.A."/>
        </authorList>
    </citation>
    <scope>NUCLEOTIDE SEQUENCE [LARGE SCALE GENOMIC DNA]</scope>
    <source>
        <strain evidence="19">DSM 15286 / JCM 11887 / CIR29812</strain>
    </source>
</reference>
<evidence type="ECO:0000256" key="6">
    <source>
        <dbReference type="ARBA" id="ARBA00013120"/>
    </source>
</evidence>
<evidence type="ECO:0000256" key="16">
    <source>
        <dbReference type="PIRSR" id="PIRSR000148-1"/>
    </source>
</evidence>
<dbReference type="Gene3D" id="3.40.50.720">
    <property type="entry name" value="NAD(P)-binding Rossmann-like Domain"/>
    <property type="match status" value="1"/>
</dbReference>
<dbReference type="InterPro" id="IPR012280">
    <property type="entry name" value="Semialdhyde_DH_dimer_dom"/>
</dbReference>
<dbReference type="EC" id="1.2.1.11" evidence="6 15"/>
<dbReference type="InterPro" id="IPR000534">
    <property type="entry name" value="Semialdehyde_DH_NAD-bd"/>
</dbReference>
<dbReference type="SUPFAM" id="SSF51735">
    <property type="entry name" value="NAD(P)-binding Rossmann-fold domains"/>
    <property type="match status" value="1"/>
</dbReference>
<comment type="pathway">
    <text evidence="1 15">Amino-acid biosynthesis; L-methionine biosynthesis via de novo pathway; L-homoserine from L-aspartate: step 2/3.</text>
</comment>
<keyword evidence="13 15" id="KW-0486">Methionine biosynthesis</keyword>
<dbReference type="PANTHER" id="PTHR46278:SF2">
    <property type="entry name" value="ASPARTATE-SEMIALDEHYDE DEHYDROGENASE"/>
    <property type="match status" value="1"/>
</dbReference>
<comment type="pathway">
    <text evidence="2 15">Amino-acid biosynthesis; L-lysine biosynthesis via DAP pathway; (S)-tetrahydrodipicolinate from L-aspartate: step 2/4.</text>
</comment>
<feature type="binding site" evidence="15">
    <location>
        <position position="319"/>
    </location>
    <ligand>
        <name>NADP(+)</name>
        <dbReference type="ChEBI" id="CHEBI:58349"/>
    </ligand>
</feature>
<dbReference type="GO" id="GO:0009088">
    <property type="term" value="P:threonine biosynthetic process"/>
    <property type="evidence" value="ECO:0007669"/>
    <property type="project" value="UniProtKB-UniRule"/>
</dbReference>
<keyword evidence="11 15" id="KW-0560">Oxidoreductase</keyword>
<dbReference type="GO" id="GO:0071266">
    <property type="term" value="P:'de novo' L-methionine biosynthetic process"/>
    <property type="evidence" value="ECO:0007669"/>
    <property type="project" value="UniProtKB-UniRule"/>
</dbReference>
<dbReference type="Pfam" id="PF02774">
    <property type="entry name" value="Semialdhyde_dhC"/>
    <property type="match status" value="1"/>
</dbReference>
<dbReference type="Pfam" id="PF01118">
    <property type="entry name" value="Semialdhyde_dh"/>
    <property type="match status" value="1"/>
</dbReference>
<dbReference type="SMART" id="SM00859">
    <property type="entry name" value="Semialdhyde_dh"/>
    <property type="match status" value="1"/>
</dbReference>
<reference evidence="18 19" key="2">
    <citation type="journal article" date="2012" name="Stand. Genomic Sci.">
        <title>Complete genome sequence of the thermophilic sulfate-reducing ocean bacterium Thermodesulfatator indicus type strain (CIR29812(T)).</title>
        <authorList>
            <person name="Anderson I."/>
            <person name="Saunders E."/>
            <person name="Lapidus A."/>
            <person name="Nolan M."/>
            <person name="Lucas S."/>
            <person name="Tice H."/>
            <person name="Del Rio T.G."/>
            <person name="Cheng J.F."/>
            <person name="Han C."/>
            <person name="Tapia R."/>
            <person name="Goodwin L.A."/>
            <person name="Pitluck S."/>
            <person name="Liolios K."/>
            <person name="Mavromatis K."/>
            <person name="Pagani I."/>
            <person name="Ivanova N."/>
            <person name="Mikhailova N."/>
            <person name="Pati A."/>
            <person name="Chen A."/>
            <person name="Palaniappan K."/>
            <person name="Land M."/>
            <person name="Hauser L."/>
            <person name="Jeffries C.D."/>
            <person name="Chang Y.J."/>
            <person name="Brambilla E.M."/>
            <person name="Rohde M."/>
            <person name="Spring S."/>
            <person name="Goker M."/>
            <person name="Detter J.C."/>
            <person name="Woyke T."/>
            <person name="Bristow J."/>
            <person name="Eisen J.A."/>
            <person name="Markowitz V."/>
            <person name="Hugenholtz P."/>
            <person name="Kyrpides N.C."/>
            <person name="Klenk H.P."/>
        </authorList>
    </citation>
    <scope>NUCLEOTIDE SEQUENCE [LARGE SCALE GENOMIC DNA]</scope>
    <source>
        <strain evidence="19">DSM 15286 / JCM 11887 / CIR29812</strain>
    </source>
</reference>
<comment type="pathway">
    <text evidence="3 15">Amino-acid biosynthesis; L-threonine biosynthesis; L-threonine from L-aspartate: step 2/5.</text>
</comment>
<dbReference type="RefSeq" id="WP_013908117.1">
    <property type="nucleotide sequence ID" value="NC_015681.1"/>
</dbReference>
<proteinExistence type="inferred from homology"/>
<dbReference type="Gene3D" id="3.30.360.10">
    <property type="entry name" value="Dihydrodipicolinate Reductase, domain 2"/>
    <property type="match status" value="1"/>
</dbReference>
<evidence type="ECO:0000256" key="8">
    <source>
        <dbReference type="ARBA" id="ARBA00022697"/>
    </source>
</evidence>
<evidence type="ECO:0000256" key="4">
    <source>
        <dbReference type="ARBA" id="ARBA00010584"/>
    </source>
</evidence>
<dbReference type="PaxDb" id="667014-Thein_1514"/>
<accession>F8AAF5</accession>
<dbReference type="GO" id="GO:0004073">
    <property type="term" value="F:aspartate-semialdehyde dehydrogenase activity"/>
    <property type="evidence" value="ECO:0007669"/>
    <property type="project" value="UniProtKB-UniRule"/>
</dbReference>
<dbReference type="GO" id="GO:0019877">
    <property type="term" value="P:diaminopimelate biosynthetic process"/>
    <property type="evidence" value="ECO:0007669"/>
    <property type="project" value="UniProtKB-UniRule"/>
</dbReference>
<dbReference type="GO" id="GO:0050661">
    <property type="term" value="F:NADP binding"/>
    <property type="evidence" value="ECO:0007669"/>
    <property type="project" value="UniProtKB-UniRule"/>
</dbReference>
<keyword evidence="8 15" id="KW-0791">Threonine biosynthesis</keyword>
<dbReference type="InParanoid" id="F8AAF5"/>
<evidence type="ECO:0000256" key="5">
    <source>
        <dbReference type="ARBA" id="ARBA00011738"/>
    </source>
</evidence>
<evidence type="ECO:0000256" key="1">
    <source>
        <dbReference type="ARBA" id="ARBA00005021"/>
    </source>
</evidence>
<evidence type="ECO:0000256" key="12">
    <source>
        <dbReference type="ARBA" id="ARBA00023154"/>
    </source>
</evidence>
<dbReference type="HAMAP" id="MF_02121">
    <property type="entry name" value="ASADH"/>
    <property type="match status" value="1"/>
</dbReference>
<dbReference type="NCBIfam" id="NF005957">
    <property type="entry name" value="PRK08040.1"/>
    <property type="match status" value="1"/>
</dbReference>
<protein>
    <recommendedName>
        <fullName evidence="6 15">Aspartate-semialdehyde dehydrogenase</fullName>
        <shortName evidence="15">ASA dehydrogenase</shortName>
        <shortName evidence="15">ASADH</shortName>
        <ecNumber evidence="6 15">1.2.1.11</ecNumber>
    </recommendedName>
    <alternativeName>
        <fullName evidence="15">Aspartate-beta-semialdehyde dehydrogenase</fullName>
    </alternativeName>
</protein>
<comment type="similarity">
    <text evidence="4 15">Belongs to the aspartate-semialdehyde dehydrogenase family.</text>
</comment>
<dbReference type="PATRIC" id="fig|667014.3.peg.1563"/>
<dbReference type="InterPro" id="IPR036291">
    <property type="entry name" value="NAD(P)-bd_dom_sf"/>
</dbReference>
<dbReference type="CDD" id="cd18131">
    <property type="entry name" value="ASADH_C_bac_euk_like"/>
    <property type="match status" value="1"/>
</dbReference>
<feature type="binding site" evidence="15">
    <location>
        <begin position="162"/>
        <end position="163"/>
    </location>
    <ligand>
        <name>NADP(+)</name>
        <dbReference type="ChEBI" id="CHEBI:58349"/>
    </ligand>
</feature>